<evidence type="ECO:0000256" key="3">
    <source>
        <dbReference type="ARBA" id="ARBA00023026"/>
    </source>
</evidence>
<dbReference type="InterPro" id="IPR036864">
    <property type="entry name" value="Zn2-C6_fun-type_DNA-bd_sf"/>
</dbReference>
<sequence>MLTPEAADSLSATTCEPCREQHLKCDRVLPSCGRCAASGRECVKGYKFKALRHEPFGRAQKWPRPGGRLRFVVERGDGVEDWDNTDHDMEDQGGKDTMMISAHQNGSSDAQEVWNHPSTTYPAASSRLAVASQTTYQASTDQTPIDSRPPSASHTPDAQAAQLRSNIYLDRPIWPIESREEAVLFRHYIQKLSIWLDLCDPDAHFNTSIPARAGTCPILLNAIFALSARHLAHTLRYDALASNRYHEQCLTYLIPLLDHAVTVSDENLFAATIILRVLEEMDVPVLGQDAHGHLLGIHAFVAPHSAPPTPTTPDPGPRSPLSPHSLSAACFWVGLRQEIYSAVMNHQPVRMNLAHPAVVDRSTTPADDYAWANRAIVHCADVLNFCFGPDHADRPRWHALREANKNWKAALPASYMPVFYRERDPNAAETGDAEADAMKAFPEVWYWKGCHIIAVQHHILAELYLALFDPAHPRTGLQRRAADAARTLSFTRGLVANLLQEPWRSGTEVGKVSGEDLMFRRDTRRFERFIIIWEKVTTPKGVYTLWPNLWQQINRTADVVRTTSPKEKMSDALVTPMPVCPSGLRHMTLPMACGARRERPVPACGDVKVAEDRVRDCFGILRVRGPVDKDVVGVHIYRIPKRSLSQPKRVNPVQGDDARMALLFLSNSFSTMKFSTAFIVALLDVGGPAAAGPSRRRQADPVLSFSATRTGVISTLTPSPTSTVTATSTTTAGNGIQTPSPVQPSIVSNCAQFHLVVSGDRCSTISAKYGIPVDRFLEWNPAALSSCKDLKTNACVSVIGWSPSPTNPNNGIQTPLPAQPDVVSNCNQFHLVVPGDRCSTISAKFGIPVDAFLKWNPGALSSCKGLKTNAYALRLDHWPDLVSNCNNFHLVVAGERCSTIAAKYSIPVAKFLQWNPKAGSNCAGLRRNAYACVSTWGHTPTQPDNGIATPSPAQPNMADNGDAFVMIEPFDVCGDVAQSAGISLADFISWNPSVGAGCNFLKPNAYACVSVIGHTPTTPGNGITTPQPTQPALVSHCNKFHLVVSGDRCSTVAARYGVPLAEFLAWNPQAGSNCAGLRRDAYACVGIVGFTPTPTNPGEGVVTPAPIQPGMVATCRTFHFVEKGQICATIQNRYKVSLADLVKWNPEIGADCTLMWADSYLCVGVL</sequence>
<dbReference type="Proteomes" id="UP000045706">
    <property type="component" value="Unassembled WGS sequence"/>
</dbReference>
<dbReference type="InterPro" id="IPR018392">
    <property type="entry name" value="LysM"/>
</dbReference>
<dbReference type="SUPFAM" id="SSF57701">
    <property type="entry name" value="Zn2/Cys6 DNA-binding domain"/>
    <property type="match status" value="1"/>
</dbReference>
<feature type="domain" description="LysM" evidence="8">
    <location>
        <begin position="887"/>
        <end position="933"/>
    </location>
</feature>
<dbReference type="CDD" id="cd00067">
    <property type="entry name" value="GAL4"/>
    <property type="match status" value="1"/>
</dbReference>
<evidence type="ECO:0000313" key="9">
    <source>
        <dbReference type="EMBL" id="CRK32132.1"/>
    </source>
</evidence>
<evidence type="ECO:0000313" key="10">
    <source>
        <dbReference type="Proteomes" id="UP000045706"/>
    </source>
</evidence>
<feature type="domain" description="LysM" evidence="8">
    <location>
        <begin position="752"/>
        <end position="798"/>
    </location>
</feature>
<dbReference type="Gene3D" id="3.10.350.10">
    <property type="entry name" value="LysM domain"/>
    <property type="match status" value="6"/>
</dbReference>
<dbReference type="GO" id="GO:0008061">
    <property type="term" value="F:chitin binding"/>
    <property type="evidence" value="ECO:0007669"/>
    <property type="project" value="UniProtKB-KW"/>
</dbReference>
<keyword evidence="1" id="KW-0147">Chitin-binding</keyword>
<dbReference type="PROSITE" id="PS00463">
    <property type="entry name" value="ZN2_CY6_FUNGAL_1"/>
    <property type="match status" value="1"/>
</dbReference>
<dbReference type="AlphaFoldDB" id="A0A0G4MCV9"/>
<reference evidence="10" key="1">
    <citation type="submission" date="2015-05" db="EMBL/GenBank/DDBJ databases">
        <authorList>
            <person name="Fogelqvist Johan"/>
        </authorList>
    </citation>
    <scope>NUCLEOTIDE SEQUENCE [LARGE SCALE GENOMIC DNA]</scope>
</reference>
<feature type="domain" description="Zn(2)-C6 fungal-type" evidence="7">
    <location>
        <begin position="14"/>
        <end position="44"/>
    </location>
</feature>
<keyword evidence="3" id="KW-0843">Virulence</keyword>
<gene>
    <name evidence="9" type="ORF">BN1723_003810</name>
</gene>
<feature type="compositionally biased region" description="Low complexity" evidence="6">
    <location>
        <begin position="716"/>
        <end position="732"/>
    </location>
</feature>
<evidence type="ECO:0000256" key="6">
    <source>
        <dbReference type="SAM" id="MobiDB-lite"/>
    </source>
</evidence>
<dbReference type="Gene3D" id="4.10.240.10">
    <property type="entry name" value="Zn(2)-C6 fungal-type DNA-binding domain"/>
    <property type="match status" value="1"/>
</dbReference>
<accession>A0A0G4MCV9</accession>
<dbReference type="SMART" id="SM00066">
    <property type="entry name" value="GAL4"/>
    <property type="match status" value="1"/>
</dbReference>
<protein>
    <recommendedName>
        <fullName evidence="11">LysM domain-containing protein</fullName>
    </recommendedName>
</protein>
<evidence type="ECO:0000259" key="8">
    <source>
        <dbReference type="PROSITE" id="PS51782"/>
    </source>
</evidence>
<dbReference type="InterPro" id="IPR021858">
    <property type="entry name" value="Fun_TF"/>
</dbReference>
<dbReference type="PROSITE" id="PS51782">
    <property type="entry name" value="LYSM"/>
    <property type="match status" value="6"/>
</dbReference>
<dbReference type="SUPFAM" id="SSF54106">
    <property type="entry name" value="LysM domain"/>
    <property type="match status" value="5"/>
</dbReference>
<name>A0A0G4MCV9_VERLO</name>
<dbReference type="EMBL" id="CVQI01024446">
    <property type="protein sequence ID" value="CRK32132.1"/>
    <property type="molecule type" value="Genomic_DNA"/>
</dbReference>
<organism evidence="9 10">
    <name type="scientific">Verticillium longisporum</name>
    <name type="common">Verticillium dahliae var. longisporum</name>
    <dbReference type="NCBI Taxonomy" id="100787"/>
    <lineage>
        <taxon>Eukaryota</taxon>
        <taxon>Fungi</taxon>
        <taxon>Dikarya</taxon>
        <taxon>Ascomycota</taxon>
        <taxon>Pezizomycotina</taxon>
        <taxon>Sordariomycetes</taxon>
        <taxon>Hypocreomycetidae</taxon>
        <taxon>Glomerellales</taxon>
        <taxon>Plectosphaerellaceae</taxon>
        <taxon>Verticillium</taxon>
    </lineage>
</organism>
<feature type="region of interest" description="Disordered" evidence="6">
    <location>
        <begin position="716"/>
        <end position="735"/>
    </location>
</feature>
<dbReference type="GO" id="GO:0008270">
    <property type="term" value="F:zinc ion binding"/>
    <property type="evidence" value="ECO:0007669"/>
    <property type="project" value="InterPro"/>
</dbReference>
<dbReference type="InterPro" id="IPR001138">
    <property type="entry name" value="Zn2Cys6_DnaBD"/>
</dbReference>
<dbReference type="InterPro" id="IPR052210">
    <property type="entry name" value="LysM1-like"/>
</dbReference>
<feature type="domain" description="LysM" evidence="8">
    <location>
        <begin position="828"/>
        <end position="874"/>
    </location>
</feature>
<evidence type="ECO:0000256" key="5">
    <source>
        <dbReference type="ARBA" id="ARBA00044955"/>
    </source>
</evidence>
<evidence type="ECO:0000256" key="1">
    <source>
        <dbReference type="ARBA" id="ARBA00022669"/>
    </source>
</evidence>
<dbReference type="PANTHER" id="PTHR34997:SF2">
    <property type="entry name" value="LYSM DOMAIN-CONTAINING PROTEIN-RELATED"/>
    <property type="match status" value="1"/>
</dbReference>
<feature type="compositionally biased region" description="Polar residues" evidence="6">
    <location>
        <begin position="134"/>
        <end position="156"/>
    </location>
</feature>
<feature type="domain" description="LysM" evidence="8">
    <location>
        <begin position="963"/>
        <end position="1009"/>
    </location>
</feature>
<dbReference type="GO" id="GO:0000981">
    <property type="term" value="F:DNA-binding transcription factor activity, RNA polymerase II-specific"/>
    <property type="evidence" value="ECO:0007669"/>
    <property type="project" value="InterPro"/>
</dbReference>
<keyword evidence="2" id="KW-0732">Signal</keyword>
<dbReference type="PROSITE" id="PS50048">
    <property type="entry name" value="ZN2_CY6_FUNGAL_2"/>
    <property type="match status" value="1"/>
</dbReference>
<feature type="domain" description="LysM" evidence="8">
    <location>
        <begin position="1039"/>
        <end position="1085"/>
    </location>
</feature>
<dbReference type="Pfam" id="PF11951">
    <property type="entry name" value="Fungal_trans_2"/>
    <property type="match status" value="1"/>
</dbReference>
<dbReference type="PANTHER" id="PTHR34997">
    <property type="entry name" value="AM15"/>
    <property type="match status" value="1"/>
</dbReference>
<dbReference type="Pfam" id="PF00172">
    <property type="entry name" value="Zn_clus"/>
    <property type="match status" value="1"/>
</dbReference>
<dbReference type="CDD" id="cd00118">
    <property type="entry name" value="LysM"/>
    <property type="match status" value="4"/>
</dbReference>
<evidence type="ECO:0000256" key="4">
    <source>
        <dbReference type="ARBA" id="ARBA00023242"/>
    </source>
</evidence>
<evidence type="ECO:0000259" key="7">
    <source>
        <dbReference type="PROSITE" id="PS50048"/>
    </source>
</evidence>
<evidence type="ECO:0000256" key="2">
    <source>
        <dbReference type="ARBA" id="ARBA00022729"/>
    </source>
</evidence>
<dbReference type="InterPro" id="IPR036779">
    <property type="entry name" value="LysM_dom_sf"/>
</dbReference>
<dbReference type="Pfam" id="PF01476">
    <property type="entry name" value="LysM"/>
    <property type="match status" value="5"/>
</dbReference>
<feature type="region of interest" description="Disordered" evidence="6">
    <location>
        <begin position="134"/>
        <end position="159"/>
    </location>
</feature>
<proteinExistence type="inferred from homology"/>
<feature type="domain" description="LysM" evidence="8">
    <location>
        <begin position="1117"/>
        <end position="1163"/>
    </location>
</feature>
<dbReference type="SMART" id="SM00257">
    <property type="entry name" value="LysM"/>
    <property type="match status" value="6"/>
</dbReference>
<dbReference type="CDD" id="cd12148">
    <property type="entry name" value="fungal_TF_MHR"/>
    <property type="match status" value="1"/>
</dbReference>
<evidence type="ECO:0008006" key="11">
    <source>
        <dbReference type="Google" id="ProtNLM"/>
    </source>
</evidence>
<comment type="similarity">
    <text evidence="5">Belongs to the secreted LysM effector family.</text>
</comment>
<keyword evidence="4" id="KW-0539">Nucleus</keyword>